<organism evidence="14 15">
    <name type="scientific">Alteribacter lacisalsi</name>
    <dbReference type="NCBI Taxonomy" id="2045244"/>
    <lineage>
        <taxon>Bacteria</taxon>
        <taxon>Bacillati</taxon>
        <taxon>Bacillota</taxon>
        <taxon>Bacilli</taxon>
        <taxon>Bacillales</taxon>
        <taxon>Bacillaceae</taxon>
        <taxon>Alteribacter</taxon>
    </lineage>
</organism>
<dbReference type="GO" id="GO:0050661">
    <property type="term" value="F:NADP binding"/>
    <property type="evidence" value="ECO:0007669"/>
    <property type="project" value="InterPro"/>
</dbReference>
<dbReference type="OrthoDB" id="9808167at2"/>
<dbReference type="UniPathway" id="UPA00051">
    <property type="reaction ID" value="UER00465"/>
</dbReference>
<comment type="similarity">
    <text evidence="3">Belongs to the homoserine dehydrogenase family.</text>
</comment>
<dbReference type="InterPro" id="IPR005106">
    <property type="entry name" value="Asp/hSer_DH_NAD-bd"/>
</dbReference>
<evidence type="ECO:0000256" key="4">
    <source>
        <dbReference type="ARBA" id="ARBA00013213"/>
    </source>
</evidence>
<gene>
    <name evidence="14" type="ORF">CR205_00410</name>
</gene>
<dbReference type="InterPro" id="IPR001342">
    <property type="entry name" value="HDH_cat"/>
</dbReference>
<dbReference type="GO" id="GO:0009088">
    <property type="term" value="P:threonine biosynthetic process"/>
    <property type="evidence" value="ECO:0007669"/>
    <property type="project" value="UniProtKB-UniPathway"/>
</dbReference>
<feature type="domain" description="Homoserine dehydrogenase catalytic" evidence="12">
    <location>
        <begin position="137"/>
        <end position="315"/>
    </location>
</feature>
<dbReference type="FunFam" id="3.30.360.10:FF:000005">
    <property type="entry name" value="Homoserine dehydrogenase"/>
    <property type="match status" value="1"/>
</dbReference>
<evidence type="ECO:0000313" key="15">
    <source>
        <dbReference type="Proteomes" id="UP000248066"/>
    </source>
</evidence>
<evidence type="ECO:0000259" key="12">
    <source>
        <dbReference type="Pfam" id="PF00742"/>
    </source>
</evidence>
<keyword evidence="10" id="KW-0486">Methionine biosynthesis</keyword>
<sequence>MSQTGYQLAIIGFGTVGEGVYHAVETSSDKLTRLLGKPLHIPAVLVKDGTKKRNTGAATRIVTQLDELLREKPDIVVEATPDAETGFPYVRRLLELGITVVTANKEMVANHGEVLADLAEKNDAQLLFEGAVAGGIPLLNTLRHTLKTNEILQVNGILNGTSNYVLTKMQREGTPFQNALKEAQEKGYAEAVPDKDVDGWDASFKTAILSQWIYGQAPVWKQKEPAGIREITAEDLALSAQAGGSLKHVATLRKDRYCVTAAVRPCFLFRDHPLYAVEGVNNGVHIEGSIVGDLLLQGPGAGKGPTASAVVEDVVNVLNKTNGKVVQNPIPETSGSADELHSESQEEFYLLTGNEGLSRRVSVYGLSVTGKFHESKNTREGIVIKAKPESVQEFKRQYKEQFGIYPVLAAEDKIVHYFEQQKKSRAVSF</sequence>
<keyword evidence="8" id="KW-0560">Oxidoreductase</keyword>
<protein>
    <recommendedName>
        <fullName evidence="5">Homoserine dehydrogenase</fullName>
        <ecNumber evidence="4">1.1.1.3</ecNumber>
    </recommendedName>
</protein>
<comment type="pathway">
    <text evidence="2">Amino-acid biosynthesis; L-methionine biosynthesis via de novo pathway; L-homoserine from L-aspartate: step 3/3.</text>
</comment>
<evidence type="ECO:0000259" key="13">
    <source>
        <dbReference type="Pfam" id="PF03447"/>
    </source>
</evidence>
<comment type="pathway">
    <text evidence="1">Amino-acid biosynthesis; L-threonine biosynthesis; L-threonine from L-aspartate: step 3/5.</text>
</comment>
<dbReference type="RefSeq" id="WP_110515848.1">
    <property type="nucleotide sequence ID" value="NZ_PDOF01000001.1"/>
</dbReference>
<dbReference type="AlphaFoldDB" id="A0A2W0HI23"/>
<dbReference type="PANTHER" id="PTHR43331">
    <property type="entry name" value="HOMOSERINE DEHYDROGENASE"/>
    <property type="match status" value="1"/>
</dbReference>
<name>A0A2W0HI23_9BACI</name>
<accession>A0A2W0HI23</accession>
<dbReference type="Gene3D" id="3.30.360.10">
    <property type="entry name" value="Dihydrodipicolinate Reductase, domain 2"/>
    <property type="match status" value="1"/>
</dbReference>
<dbReference type="EC" id="1.1.1.3" evidence="4"/>
<dbReference type="NCBIfam" id="NF004976">
    <property type="entry name" value="PRK06349.1"/>
    <property type="match status" value="1"/>
</dbReference>
<dbReference type="SUPFAM" id="SSF55347">
    <property type="entry name" value="Glyceraldehyde-3-phosphate dehydrogenase-like, C-terminal domain"/>
    <property type="match status" value="1"/>
</dbReference>
<dbReference type="Gene3D" id="3.40.50.720">
    <property type="entry name" value="NAD(P)-binding Rossmann-like Domain"/>
    <property type="match status" value="1"/>
</dbReference>
<dbReference type="SUPFAM" id="SSF51735">
    <property type="entry name" value="NAD(P)-binding Rossmann-fold domains"/>
    <property type="match status" value="1"/>
</dbReference>
<keyword evidence="7" id="KW-0791">Threonine biosynthesis</keyword>
<dbReference type="InterPro" id="IPR036291">
    <property type="entry name" value="NAD(P)-bd_dom_sf"/>
</dbReference>
<evidence type="ECO:0000256" key="11">
    <source>
        <dbReference type="ARBA" id="ARBA00048841"/>
    </source>
</evidence>
<keyword evidence="15" id="KW-1185">Reference proteome</keyword>
<comment type="caution">
    <text evidence="14">The sequence shown here is derived from an EMBL/GenBank/DDBJ whole genome shotgun (WGS) entry which is preliminary data.</text>
</comment>
<evidence type="ECO:0000256" key="5">
    <source>
        <dbReference type="ARBA" id="ARBA00013376"/>
    </source>
</evidence>
<evidence type="ECO:0000256" key="9">
    <source>
        <dbReference type="ARBA" id="ARBA00023053"/>
    </source>
</evidence>
<dbReference type="EMBL" id="PDOF01000001">
    <property type="protein sequence ID" value="PYZ97105.1"/>
    <property type="molecule type" value="Genomic_DNA"/>
</dbReference>
<evidence type="ECO:0000256" key="7">
    <source>
        <dbReference type="ARBA" id="ARBA00022697"/>
    </source>
</evidence>
<evidence type="ECO:0000256" key="3">
    <source>
        <dbReference type="ARBA" id="ARBA00006753"/>
    </source>
</evidence>
<evidence type="ECO:0000256" key="6">
    <source>
        <dbReference type="ARBA" id="ARBA00022605"/>
    </source>
</evidence>
<keyword evidence="9" id="KW-0915">Sodium</keyword>
<dbReference type="Proteomes" id="UP000248066">
    <property type="component" value="Unassembled WGS sequence"/>
</dbReference>
<dbReference type="PANTHER" id="PTHR43331:SF1">
    <property type="entry name" value="HOMOSERINE DEHYDROGENASE"/>
    <property type="match status" value="1"/>
</dbReference>
<feature type="domain" description="Aspartate/homoserine dehydrogenase NAD-binding" evidence="13">
    <location>
        <begin position="12"/>
        <end position="129"/>
    </location>
</feature>
<comment type="catalytic activity">
    <reaction evidence="11">
        <text>L-homoserine + NADP(+) = L-aspartate 4-semialdehyde + NADPH + H(+)</text>
        <dbReference type="Rhea" id="RHEA:15761"/>
        <dbReference type="ChEBI" id="CHEBI:15378"/>
        <dbReference type="ChEBI" id="CHEBI:57476"/>
        <dbReference type="ChEBI" id="CHEBI:57783"/>
        <dbReference type="ChEBI" id="CHEBI:58349"/>
        <dbReference type="ChEBI" id="CHEBI:537519"/>
        <dbReference type="EC" id="1.1.1.3"/>
    </reaction>
    <physiologicalReaction direction="right-to-left" evidence="11">
        <dbReference type="Rhea" id="RHEA:15763"/>
    </physiologicalReaction>
</comment>
<evidence type="ECO:0000256" key="1">
    <source>
        <dbReference type="ARBA" id="ARBA00005056"/>
    </source>
</evidence>
<dbReference type="Pfam" id="PF00742">
    <property type="entry name" value="Homoserine_dh"/>
    <property type="match status" value="1"/>
</dbReference>
<dbReference type="Pfam" id="PF03447">
    <property type="entry name" value="NAD_binding_3"/>
    <property type="match status" value="1"/>
</dbReference>
<dbReference type="GO" id="GO:0004412">
    <property type="term" value="F:homoserine dehydrogenase activity"/>
    <property type="evidence" value="ECO:0007669"/>
    <property type="project" value="UniProtKB-EC"/>
</dbReference>
<evidence type="ECO:0000256" key="10">
    <source>
        <dbReference type="ARBA" id="ARBA00023167"/>
    </source>
</evidence>
<dbReference type="UniPathway" id="UPA00050">
    <property type="reaction ID" value="UER00063"/>
</dbReference>
<evidence type="ECO:0000256" key="2">
    <source>
        <dbReference type="ARBA" id="ARBA00005062"/>
    </source>
</evidence>
<dbReference type="GO" id="GO:0009086">
    <property type="term" value="P:methionine biosynthetic process"/>
    <property type="evidence" value="ECO:0007669"/>
    <property type="project" value="UniProtKB-KW"/>
</dbReference>
<proteinExistence type="inferred from homology"/>
<evidence type="ECO:0000313" key="14">
    <source>
        <dbReference type="EMBL" id="PYZ97105.1"/>
    </source>
</evidence>
<keyword evidence="6" id="KW-0028">Amino-acid biosynthesis</keyword>
<reference evidence="14 15" key="1">
    <citation type="submission" date="2017-10" db="EMBL/GenBank/DDBJ databases">
        <title>Bacillus sp. nov., a halophilic bacterium isolated from a Yangshapao Lake.</title>
        <authorList>
            <person name="Wang H."/>
        </authorList>
    </citation>
    <scope>NUCLEOTIDE SEQUENCE [LARGE SCALE GENOMIC DNA]</scope>
    <source>
        <strain evidence="14 15">YSP-3</strain>
    </source>
</reference>
<evidence type="ECO:0000256" key="8">
    <source>
        <dbReference type="ARBA" id="ARBA00023002"/>
    </source>
</evidence>